<keyword evidence="3" id="KW-0326">Glycosidase</keyword>
<dbReference type="Proteomes" id="UP001162164">
    <property type="component" value="Unassembled WGS sequence"/>
</dbReference>
<dbReference type="EMBL" id="JAPWTJ010000701">
    <property type="protein sequence ID" value="KAJ8976265.1"/>
    <property type="molecule type" value="Genomic_DNA"/>
</dbReference>
<evidence type="ECO:0000313" key="5">
    <source>
        <dbReference type="EMBL" id="KAJ8976265.1"/>
    </source>
</evidence>
<evidence type="ECO:0000256" key="1">
    <source>
        <dbReference type="ARBA" id="ARBA00010838"/>
    </source>
</evidence>
<dbReference type="SUPFAM" id="SSF51445">
    <property type="entry name" value="(Trans)glycosidases"/>
    <property type="match status" value="1"/>
</dbReference>
<dbReference type="InterPro" id="IPR001360">
    <property type="entry name" value="Glyco_hydro_1"/>
</dbReference>
<reference evidence="5" key="1">
    <citation type="journal article" date="2023" name="Insect Mol. Biol.">
        <title>Genome sequencing provides insights into the evolution of gene families encoding plant cell wall-degrading enzymes in longhorned beetles.</title>
        <authorList>
            <person name="Shin N.R."/>
            <person name="Okamura Y."/>
            <person name="Kirsch R."/>
            <person name="Pauchet Y."/>
        </authorList>
    </citation>
    <scope>NUCLEOTIDE SEQUENCE</scope>
    <source>
        <strain evidence="5">MMC_N1</strain>
    </source>
</reference>
<dbReference type="Gene3D" id="3.20.20.80">
    <property type="entry name" value="Glycosidases"/>
    <property type="match status" value="2"/>
</dbReference>
<evidence type="ECO:0000313" key="6">
    <source>
        <dbReference type="Proteomes" id="UP001162164"/>
    </source>
</evidence>
<proteinExistence type="inferred from homology"/>
<organism evidence="5 6">
    <name type="scientific">Molorchus minor</name>
    <dbReference type="NCBI Taxonomy" id="1323400"/>
    <lineage>
        <taxon>Eukaryota</taxon>
        <taxon>Metazoa</taxon>
        <taxon>Ecdysozoa</taxon>
        <taxon>Arthropoda</taxon>
        <taxon>Hexapoda</taxon>
        <taxon>Insecta</taxon>
        <taxon>Pterygota</taxon>
        <taxon>Neoptera</taxon>
        <taxon>Endopterygota</taxon>
        <taxon>Coleoptera</taxon>
        <taxon>Polyphaga</taxon>
        <taxon>Cucujiformia</taxon>
        <taxon>Chrysomeloidea</taxon>
        <taxon>Cerambycidae</taxon>
        <taxon>Lamiinae</taxon>
        <taxon>Monochamini</taxon>
        <taxon>Molorchus</taxon>
    </lineage>
</organism>
<gene>
    <name evidence="5" type="ORF">NQ317_006343</name>
</gene>
<evidence type="ECO:0000256" key="2">
    <source>
        <dbReference type="ARBA" id="ARBA00022801"/>
    </source>
</evidence>
<dbReference type="PANTHER" id="PTHR10353">
    <property type="entry name" value="GLYCOSYL HYDROLASE"/>
    <property type="match status" value="1"/>
</dbReference>
<evidence type="ECO:0000256" key="3">
    <source>
        <dbReference type="ARBA" id="ARBA00023295"/>
    </source>
</evidence>
<evidence type="ECO:0000256" key="4">
    <source>
        <dbReference type="RuleBase" id="RU003690"/>
    </source>
</evidence>
<dbReference type="Pfam" id="PF00232">
    <property type="entry name" value="Glyco_hydro_1"/>
    <property type="match status" value="2"/>
</dbReference>
<sequence length="109" mass="12825">MVNFIRDFQRYLSNVRDAMDDGVKVLGYTAWCLMDNFEWLQGYTYKNLCTWKNGPYSLYVRCFFILDKVFGLYHVDFNSPNRTRTPKSSVAFYKKVATSHCLVDTCVSE</sequence>
<comment type="caution">
    <text evidence="5">The sequence shown here is derived from an EMBL/GenBank/DDBJ whole genome shotgun (WGS) entry which is preliminary data.</text>
</comment>
<keyword evidence="6" id="KW-1185">Reference proteome</keyword>
<protein>
    <submittedName>
        <fullName evidence="5">Uncharacterized protein</fullName>
    </submittedName>
</protein>
<dbReference type="PANTHER" id="PTHR10353:SF36">
    <property type="entry name" value="LP05116P"/>
    <property type="match status" value="1"/>
</dbReference>
<dbReference type="InterPro" id="IPR017853">
    <property type="entry name" value="GH"/>
</dbReference>
<keyword evidence="2" id="KW-0378">Hydrolase</keyword>
<comment type="similarity">
    <text evidence="1 4">Belongs to the glycosyl hydrolase 1 family.</text>
</comment>
<name>A0ABQ9JFD5_9CUCU</name>
<accession>A0ABQ9JFD5</accession>